<feature type="signal peptide" evidence="1">
    <location>
        <begin position="1"/>
        <end position="19"/>
    </location>
</feature>
<evidence type="ECO:0000256" key="1">
    <source>
        <dbReference type="SAM" id="SignalP"/>
    </source>
</evidence>
<dbReference type="SUPFAM" id="SSF51004">
    <property type="entry name" value="C-terminal (heme d1) domain of cytochrome cd1-nitrite reductase"/>
    <property type="match status" value="1"/>
</dbReference>
<name>A0ABT3CPZ1_9BACT</name>
<dbReference type="PROSITE" id="PS51257">
    <property type="entry name" value="PROKAR_LIPOPROTEIN"/>
    <property type="match status" value="1"/>
</dbReference>
<sequence length="368" mass="39351">MKTNTLFNTWIKYSVFVLALVLSSCSEDEGTGFVPGQDGFFIVNEGAWGNANASLSYLDKATGSVSNNLFETATGKPLGDQAQSMTIFNDQGFIVVQNSSKIEVISTLDYSLVATIDEELPSPRYFLGVDASKAYVSDWGADGSTGTIKVIDLSTYTVTKTISTGAGTNQMVLVGDRVYAANSGGWSYDNTVVVLDTNTDEVVATIEVGDNPSSLVLDQNNNVWVTGSGRSVYNEDWSLNTEESTPGFLAKIDTDNNTSQLKIEAPALGVGPSRLLVDATGETLIFKYQGGVYTASINMNIASANVQDFHNLFNDENIYGLGVDLSTNQIITGIAPDYTNPGSIKIYQIDGSFIEEHTVGIGPNGIAY</sequence>
<dbReference type="NCBIfam" id="TIGR02276">
    <property type="entry name" value="beta_rpt_yvtn"/>
    <property type="match status" value="1"/>
</dbReference>
<dbReference type="InterPro" id="IPR015943">
    <property type="entry name" value="WD40/YVTN_repeat-like_dom_sf"/>
</dbReference>
<comment type="caution">
    <text evidence="2">The sequence shown here is derived from an EMBL/GenBank/DDBJ whole genome shotgun (WGS) entry which is preliminary data.</text>
</comment>
<keyword evidence="1" id="KW-0732">Signal</keyword>
<proteinExistence type="predicted"/>
<dbReference type="PANTHER" id="PTHR47197">
    <property type="entry name" value="PROTEIN NIRF"/>
    <property type="match status" value="1"/>
</dbReference>
<dbReference type="PANTHER" id="PTHR47197:SF3">
    <property type="entry name" value="DIHYDRO-HEME D1 DEHYDROGENASE"/>
    <property type="match status" value="1"/>
</dbReference>
<dbReference type="EMBL" id="JAOYOD010000001">
    <property type="protein sequence ID" value="MCV9385761.1"/>
    <property type="molecule type" value="Genomic_DNA"/>
</dbReference>
<dbReference type="InterPro" id="IPR011048">
    <property type="entry name" value="Haem_d1_sf"/>
</dbReference>
<accession>A0ABT3CPZ1</accession>
<keyword evidence="3" id="KW-1185">Reference proteome</keyword>
<evidence type="ECO:0000313" key="2">
    <source>
        <dbReference type="EMBL" id="MCV9385761.1"/>
    </source>
</evidence>
<dbReference type="InterPro" id="IPR011964">
    <property type="entry name" value="YVTN_b-propeller_repeat"/>
</dbReference>
<dbReference type="Gene3D" id="2.130.10.10">
    <property type="entry name" value="YVTN repeat-like/Quinoprotein amine dehydrogenase"/>
    <property type="match status" value="1"/>
</dbReference>
<feature type="chain" id="PRO_5045844550" description="40-residue YVTN family beta-propeller repeat-containing protein" evidence="1">
    <location>
        <begin position="20"/>
        <end position="368"/>
    </location>
</feature>
<evidence type="ECO:0000313" key="3">
    <source>
        <dbReference type="Proteomes" id="UP001300692"/>
    </source>
</evidence>
<gene>
    <name evidence="2" type="ORF">N7U62_03760</name>
</gene>
<organism evidence="2 3">
    <name type="scientific">Reichenbachiella ulvae</name>
    <dbReference type="NCBI Taxonomy" id="2980104"/>
    <lineage>
        <taxon>Bacteria</taxon>
        <taxon>Pseudomonadati</taxon>
        <taxon>Bacteroidota</taxon>
        <taxon>Cytophagia</taxon>
        <taxon>Cytophagales</taxon>
        <taxon>Reichenbachiellaceae</taxon>
        <taxon>Reichenbachiella</taxon>
    </lineage>
</organism>
<dbReference type="Pfam" id="PF16819">
    <property type="entry name" value="DUF5074"/>
    <property type="match status" value="1"/>
</dbReference>
<protein>
    <recommendedName>
        <fullName evidence="4">40-residue YVTN family beta-propeller repeat-containing protein</fullName>
    </recommendedName>
</protein>
<dbReference type="InterPro" id="IPR051200">
    <property type="entry name" value="Host-pathogen_enzymatic-act"/>
</dbReference>
<dbReference type="InterPro" id="IPR031815">
    <property type="entry name" value="DUF5074"/>
</dbReference>
<dbReference type="RefSeq" id="WP_264136544.1">
    <property type="nucleotide sequence ID" value="NZ_JAOYOD010000001.1"/>
</dbReference>
<dbReference type="Proteomes" id="UP001300692">
    <property type="component" value="Unassembled WGS sequence"/>
</dbReference>
<reference evidence="2 3" key="1">
    <citation type="submission" date="2022-10" db="EMBL/GenBank/DDBJ databases">
        <title>Comparative genomics and taxonomic characterization of three novel marine species of genus Reichenbachiella exhibiting antioxidant and polysaccharide degradation activities.</title>
        <authorList>
            <person name="Muhammad N."/>
            <person name="Lee Y.-J."/>
            <person name="Ko J."/>
            <person name="Kim S.-G."/>
        </authorList>
    </citation>
    <scope>NUCLEOTIDE SEQUENCE [LARGE SCALE GENOMIC DNA]</scope>
    <source>
        <strain evidence="2 3">ABR2-5</strain>
    </source>
</reference>
<evidence type="ECO:0008006" key="4">
    <source>
        <dbReference type="Google" id="ProtNLM"/>
    </source>
</evidence>